<dbReference type="EMBL" id="JBHMDO010000017">
    <property type="protein sequence ID" value="MFB9326068.1"/>
    <property type="molecule type" value="Genomic_DNA"/>
</dbReference>
<protein>
    <submittedName>
        <fullName evidence="1">Uncharacterized protein</fullName>
    </submittedName>
</protein>
<accession>A0ABV5KNW6</accession>
<organism evidence="1 2">
    <name type="scientific">Paenibacillus aurantiacus</name>
    <dbReference type="NCBI Taxonomy" id="1936118"/>
    <lineage>
        <taxon>Bacteria</taxon>
        <taxon>Bacillati</taxon>
        <taxon>Bacillota</taxon>
        <taxon>Bacilli</taxon>
        <taxon>Bacillales</taxon>
        <taxon>Paenibacillaceae</taxon>
        <taxon>Paenibacillus</taxon>
    </lineage>
</organism>
<comment type="caution">
    <text evidence="1">The sequence shown here is derived from an EMBL/GenBank/DDBJ whole genome shotgun (WGS) entry which is preliminary data.</text>
</comment>
<evidence type="ECO:0000313" key="2">
    <source>
        <dbReference type="Proteomes" id="UP001589747"/>
    </source>
</evidence>
<dbReference type="RefSeq" id="WP_377493011.1">
    <property type="nucleotide sequence ID" value="NZ_JBHMDO010000017.1"/>
</dbReference>
<proteinExistence type="predicted"/>
<dbReference type="Proteomes" id="UP001589747">
    <property type="component" value="Unassembled WGS sequence"/>
</dbReference>
<name>A0ABV5KNW6_9BACL</name>
<evidence type="ECO:0000313" key="1">
    <source>
        <dbReference type="EMBL" id="MFB9326068.1"/>
    </source>
</evidence>
<keyword evidence="2" id="KW-1185">Reference proteome</keyword>
<reference evidence="1 2" key="1">
    <citation type="submission" date="2024-09" db="EMBL/GenBank/DDBJ databases">
        <authorList>
            <person name="Sun Q."/>
            <person name="Mori K."/>
        </authorList>
    </citation>
    <scope>NUCLEOTIDE SEQUENCE [LARGE SCALE GENOMIC DNA]</scope>
    <source>
        <strain evidence="1 2">TISTR 2452</strain>
    </source>
</reference>
<sequence>MSNRKLNDILDRTKERVSFFAHAIPAMPETRQRDEAQRRRVIAVEIALIAEKFDRTKFSKPDPEMVAAWKKYM</sequence>
<gene>
    <name evidence="1" type="ORF">ACFFSY_09115</name>
</gene>